<dbReference type="InterPro" id="IPR009044">
    <property type="entry name" value="ssDNA-bd_transcriptional_reg"/>
</dbReference>
<dbReference type="GO" id="GO:0003713">
    <property type="term" value="F:transcription coactivator activity"/>
    <property type="evidence" value="ECO:0007669"/>
    <property type="project" value="InterPro"/>
</dbReference>
<dbReference type="InterPro" id="IPR003173">
    <property type="entry name" value="PC4_C"/>
</dbReference>
<evidence type="ECO:0000256" key="4">
    <source>
        <dbReference type="ARBA" id="ARBA00023125"/>
    </source>
</evidence>
<keyword evidence="4" id="KW-0238">DNA-binding</keyword>
<feature type="domain" description="Transcriptional coactivator p15 (PC4) C-terminal" evidence="8">
    <location>
        <begin position="97"/>
        <end position="148"/>
    </location>
</feature>
<evidence type="ECO:0000256" key="2">
    <source>
        <dbReference type="ARBA" id="ARBA00009001"/>
    </source>
</evidence>
<dbReference type="OrthoDB" id="2505440at2759"/>
<evidence type="ECO:0000259" key="8">
    <source>
        <dbReference type="Pfam" id="PF02229"/>
    </source>
</evidence>
<evidence type="ECO:0000256" key="7">
    <source>
        <dbReference type="SAM" id="MobiDB-lite"/>
    </source>
</evidence>
<evidence type="ECO:0000313" key="10">
    <source>
        <dbReference type="Proteomes" id="UP000886520"/>
    </source>
</evidence>
<feature type="region of interest" description="Disordered" evidence="7">
    <location>
        <begin position="64"/>
        <end position="86"/>
    </location>
</feature>
<organism evidence="9 10">
    <name type="scientific">Adiantum capillus-veneris</name>
    <name type="common">Maidenhair fern</name>
    <dbReference type="NCBI Taxonomy" id="13818"/>
    <lineage>
        <taxon>Eukaryota</taxon>
        <taxon>Viridiplantae</taxon>
        <taxon>Streptophyta</taxon>
        <taxon>Embryophyta</taxon>
        <taxon>Tracheophyta</taxon>
        <taxon>Polypodiopsida</taxon>
        <taxon>Polypodiidae</taxon>
        <taxon>Polypodiales</taxon>
        <taxon>Pteridineae</taxon>
        <taxon>Pteridaceae</taxon>
        <taxon>Vittarioideae</taxon>
        <taxon>Adiantum</taxon>
    </lineage>
</organism>
<evidence type="ECO:0000256" key="6">
    <source>
        <dbReference type="ARBA" id="ARBA00023242"/>
    </source>
</evidence>
<keyword evidence="3" id="KW-0805">Transcription regulation</keyword>
<evidence type="ECO:0000256" key="3">
    <source>
        <dbReference type="ARBA" id="ARBA00023015"/>
    </source>
</evidence>
<dbReference type="FunFam" id="2.30.31.10:FF:000011">
    <property type="entry name" value="RNA polymerase II transcriptional coactivator KELP"/>
    <property type="match status" value="1"/>
</dbReference>
<dbReference type="Pfam" id="PF02229">
    <property type="entry name" value="PC4"/>
    <property type="match status" value="1"/>
</dbReference>
<dbReference type="Proteomes" id="UP000886520">
    <property type="component" value="Chromosome 22"/>
</dbReference>
<feature type="compositionally biased region" description="Basic and acidic residues" evidence="7">
    <location>
        <begin position="76"/>
        <end position="86"/>
    </location>
</feature>
<dbReference type="EMBL" id="JABFUD020000022">
    <property type="protein sequence ID" value="KAI5062157.1"/>
    <property type="molecule type" value="Genomic_DNA"/>
</dbReference>
<comment type="similarity">
    <text evidence="2">Belongs to the transcriptional coactivator PC4 family.</text>
</comment>
<keyword evidence="6" id="KW-0539">Nucleus</keyword>
<comment type="subcellular location">
    <subcellularLocation>
        <location evidence="1">Nucleus</location>
    </subcellularLocation>
</comment>
<dbReference type="GO" id="GO:0060261">
    <property type="term" value="P:positive regulation of transcription initiation by RNA polymerase II"/>
    <property type="evidence" value="ECO:0007669"/>
    <property type="project" value="InterPro"/>
</dbReference>
<proteinExistence type="inferred from homology"/>
<name>A0A9D4U6Z2_ADICA</name>
<dbReference type="AlphaFoldDB" id="A0A9D4U6Z2"/>
<comment type="caution">
    <text evidence="9">The sequence shown here is derived from an EMBL/GenBank/DDBJ whole genome shotgun (WGS) entry which is preliminary data.</text>
</comment>
<sequence>MQGQQLVRLPSLIHQQRISVRTMWIFACSTFGADFSRSCGDETTLLLLLHQTRAYSMPRWGKGRAKDDFIDDGSDEEKPARKAAKKEVDDTEGITVCELSGHRKVTVRSFKGKVYVDIREFYTKDGKDLPGKKGISLSLDQWEVLRDNVEAIDKAVKESV</sequence>
<keyword evidence="10" id="KW-1185">Reference proteome</keyword>
<protein>
    <recommendedName>
        <fullName evidence="8">Transcriptional coactivator p15 (PC4) C-terminal domain-containing protein</fullName>
    </recommendedName>
</protein>
<dbReference type="InterPro" id="IPR045125">
    <property type="entry name" value="Sub1/Tcp4-like"/>
</dbReference>
<reference evidence="9" key="1">
    <citation type="submission" date="2021-01" db="EMBL/GenBank/DDBJ databases">
        <title>Adiantum capillus-veneris genome.</title>
        <authorList>
            <person name="Fang Y."/>
            <person name="Liao Q."/>
        </authorList>
    </citation>
    <scope>NUCLEOTIDE SEQUENCE</scope>
    <source>
        <strain evidence="9">H3</strain>
        <tissue evidence="9">Leaf</tissue>
    </source>
</reference>
<gene>
    <name evidence="9" type="ORF">GOP47_0022696</name>
</gene>
<dbReference type="GO" id="GO:0003677">
    <property type="term" value="F:DNA binding"/>
    <property type="evidence" value="ECO:0007669"/>
    <property type="project" value="UniProtKB-KW"/>
</dbReference>
<evidence type="ECO:0000256" key="1">
    <source>
        <dbReference type="ARBA" id="ARBA00004123"/>
    </source>
</evidence>
<dbReference type="SUPFAM" id="SSF54447">
    <property type="entry name" value="ssDNA-binding transcriptional regulator domain"/>
    <property type="match status" value="1"/>
</dbReference>
<dbReference type="Gene3D" id="2.30.31.10">
    <property type="entry name" value="Transcriptional Coactivator Pc4, Chain A"/>
    <property type="match status" value="1"/>
</dbReference>
<dbReference type="GO" id="GO:0005634">
    <property type="term" value="C:nucleus"/>
    <property type="evidence" value="ECO:0007669"/>
    <property type="project" value="UniProtKB-SubCell"/>
</dbReference>
<dbReference type="PANTHER" id="PTHR13215">
    <property type="entry name" value="RNA POLYMERASE II TRANSCRIPTIONAL COACTIVATOR"/>
    <property type="match status" value="1"/>
</dbReference>
<keyword evidence="5" id="KW-0804">Transcription</keyword>
<evidence type="ECO:0000313" key="9">
    <source>
        <dbReference type="EMBL" id="KAI5062157.1"/>
    </source>
</evidence>
<accession>A0A9D4U6Z2</accession>
<evidence type="ECO:0000256" key="5">
    <source>
        <dbReference type="ARBA" id="ARBA00023163"/>
    </source>
</evidence>